<dbReference type="InterPro" id="IPR001965">
    <property type="entry name" value="Znf_PHD"/>
</dbReference>
<dbReference type="InterPro" id="IPR028941">
    <property type="entry name" value="WHIM2_dom"/>
</dbReference>
<dbReference type="Proteomes" id="UP000631114">
    <property type="component" value="Unassembled WGS sequence"/>
</dbReference>
<evidence type="ECO:0000313" key="15">
    <source>
        <dbReference type="EMBL" id="KAF9623039.1"/>
    </source>
</evidence>
<keyword evidence="2" id="KW-0808">Transferase</keyword>
<feature type="domain" description="DDT" evidence="14">
    <location>
        <begin position="717"/>
        <end position="780"/>
    </location>
</feature>
<keyword evidence="10" id="KW-0539">Nucleus</keyword>
<feature type="region of interest" description="Disordered" evidence="12">
    <location>
        <begin position="279"/>
        <end position="301"/>
    </location>
</feature>
<feature type="region of interest" description="Disordered" evidence="12">
    <location>
        <begin position="2015"/>
        <end position="2059"/>
    </location>
</feature>
<evidence type="ECO:0000256" key="7">
    <source>
        <dbReference type="ARBA" id="ARBA00023117"/>
    </source>
</evidence>
<comment type="caution">
    <text evidence="15">The sequence shown here is derived from an EMBL/GenBank/DDBJ whole genome shotgun (WGS) entry which is preliminary data.</text>
</comment>
<dbReference type="InterPro" id="IPR011011">
    <property type="entry name" value="Znf_FYVE_PHD"/>
</dbReference>
<reference evidence="15 16" key="1">
    <citation type="submission" date="2020-10" db="EMBL/GenBank/DDBJ databases">
        <title>The Coptis chinensis genome and diversification of protoberbering-type alkaloids.</title>
        <authorList>
            <person name="Wang B."/>
            <person name="Shu S."/>
            <person name="Song C."/>
            <person name="Liu Y."/>
        </authorList>
    </citation>
    <scope>NUCLEOTIDE SEQUENCE [LARGE SCALE GENOMIC DNA]</scope>
    <source>
        <strain evidence="15">HL-2020</strain>
        <tissue evidence="15">Leaf</tissue>
    </source>
</reference>
<keyword evidence="4 11" id="KW-0863">Zinc-finger</keyword>
<proteinExistence type="predicted"/>
<evidence type="ECO:0000256" key="9">
    <source>
        <dbReference type="ARBA" id="ARBA00023163"/>
    </source>
</evidence>
<feature type="compositionally biased region" description="Polar residues" evidence="12">
    <location>
        <begin position="2025"/>
        <end position="2045"/>
    </location>
</feature>
<keyword evidence="5" id="KW-0862">Zinc</keyword>
<dbReference type="InterPro" id="IPR019787">
    <property type="entry name" value="Znf_PHD-finger"/>
</dbReference>
<dbReference type="PROSITE" id="PS50827">
    <property type="entry name" value="DDT"/>
    <property type="match status" value="1"/>
</dbReference>
<dbReference type="Gene3D" id="3.30.160.360">
    <property type="match status" value="1"/>
</dbReference>
<dbReference type="GO" id="GO:0003677">
    <property type="term" value="F:DNA binding"/>
    <property type="evidence" value="ECO:0007669"/>
    <property type="project" value="UniProtKB-KW"/>
</dbReference>
<dbReference type="PROSITE" id="PS01359">
    <property type="entry name" value="ZF_PHD_1"/>
    <property type="match status" value="2"/>
</dbReference>
<evidence type="ECO:0000259" key="14">
    <source>
        <dbReference type="PROSITE" id="PS50827"/>
    </source>
</evidence>
<name>A0A835ITD4_9MAGN</name>
<dbReference type="GO" id="GO:0140993">
    <property type="term" value="F:histone modifying activity"/>
    <property type="evidence" value="ECO:0007669"/>
    <property type="project" value="UniProtKB-ARBA"/>
</dbReference>
<dbReference type="PROSITE" id="PS51543">
    <property type="entry name" value="FYRC"/>
    <property type="match status" value="1"/>
</dbReference>
<evidence type="ECO:0000256" key="5">
    <source>
        <dbReference type="ARBA" id="ARBA00022833"/>
    </source>
</evidence>
<dbReference type="InterPro" id="IPR028942">
    <property type="entry name" value="WHIM1_dom"/>
</dbReference>
<evidence type="ECO:0000256" key="2">
    <source>
        <dbReference type="ARBA" id="ARBA00022679"/>
    </source>
</evidence>
<dbReference type="SMART" id="SM00249">
    <property type="entry name" value="PHD"/>
    <property type="match status" value="2"/>
</dbReference>
<comment type="subcellular location">
    <subcellularLocation>
        <location evidence="1">Nucleus</location>
    </subcellularLocation>
</comment>
<dbReference type="SUPFAM" id="SSF47370">
    <property type="entry name" value="Bromodomain"/>
    <property type="match status" value="1"/>
</dbReference>
<feature type="domain" description="PHD-type" evidence="13">
    <location>
        <begin position="60"/>
        <end position="110"/>
    </location>
</feature>
<keyword evidence="16" id="KW-1185">Reference proteome</keyword>
<dbReference type="InterPro" id="IPR003888">
    <property type="entry name" value="FYrich_N"/>
</dbReference>
<dbReference type="GO" id="GO:0005634">
    <property type="term" value="C:nucleus"/>
    <property type="evidence" value="ECO:0007669"/>
    <property type="project" value="UniProtKB-SubCell"/>
</dbReference>
<protein>
    <recommendedName>
        <fullName evidence="17">Methyl-CpG-binding domain-containing protein 9</fullName>
    </recommendedName>
</protein>
<dbReference type="InterPro" id="IPR019786">
    <property type="entry name" value="Zinc_finger_PHD-type_CS"/>
</dbReference>
<dbReference type="InterPro" id="IPR018501">
    <property type="entry name" value="DDT_dom"/>
</dbReference>
<dbReference type="CDD" id="cd15519">
    <property type="entry name" value="PHD1_Lid2p_like"/>
    <property type="match status" value="1"/>
</dbReference>
<dbReference type="GO" id="GO:0016740">
    <property type="term" value="F:transferase activity"/>
    <property type="evidence" value="ECO:0007669"/>
    <property type="project" value="UniProtKB-KW"/>
</dbReference>
<dbReference type="Gene3D" id="1.20.920.10">
    <property type="entry name" value="Bromodomain-like"/>
    <property type="match status" value="1"/>
</dbReference>
<evidence type="ECO:0000259" key="13">
    <source>
        <dbReference type="PROSITE" id="PS50016"/>
    </source>
</evidence>
<keyword evidence="6" id="KW-0805">Transcription regulation</keyword>
<keyword evidence="9" id="KW-0804">Transcription</keyword>
<evidence type="ECO:0000313" key="16">
    <source>
        <dbReference type="Proteomes" id="UP000631114"/>
    </source>
</evidence>
<dbReference type="CDD" id="cd15489">
    <property type="entry name" value="PHD_SF"/>
    <property type="match status" value="1"/>
</dbReference>
<organism evidence="15 16">
    <name type="scientific">Coptis chinensis</name>
    <dbReference type="NCBI Taxonomy" id="261450"/>
    <lineage>
        <taxon>Eukaryota</taxon>
        <taxon>Viridiplantae</taxon>
        <taxon>Streptophyta</taxon>
        <taxon>Embryophyta</taxon>
        <taxon>Tracheophyta</taxon>
        <taxon>Spermatophyta</taxon>
        <taxon>Magnoliopsida</taxon>
        <taxon>Ranunculales</taxon>
        <taxon>Ranunculaceae</taxon>
        <taxon>Coptidoideae</taxon>
        <taxon>Coptis</taxon>
    </lineage>
</organism>
<dbReference type="OrthoDB" id="1903104at2759"/>
<evidence type="ECO:0000256" key="8">
    <source>
        <dbReference type="ARBA" id="ARBA00023125"/>
    </source>
</evidence>
<dbReference type="Pfam" id="PF15613">
    <property type="entry name" value="WSD"/>
    <property type="match status" value="1"/>
</dbReference>
<dbReference type="GO" id="GO:0008270">
    <property type="term" value="F:zinc ion binding"/>
    <property type="evidence" value="ECO:0007669"/>
    <property type="project" value="UniProtKB-KW"/>
</dbReference>
<dbReference type="GO" id="GO:0000785">
    <property type="term" value="C:chromatin"/>
    <property type="evidence" value="ECO:0007669"/>
    <property type="project" value="UniProtKB-ARBA"/>
</dbReference>
<evidence type="ECO:0000256" key="12">
    <source>
        <dbReference type="SAM" id="MobiDB-lite"/>
    </source>
</evidence>
<evidence type="ECO:0000256" key="10">
    <source>
        <dbReference type="ARBA" id="ARBA00023242"/>
    </source>
</evidence>
<dbReference type="InterPro" id="IPR036427">
    <property type="entry name" value="Bromodomain-like_sf"/>
</dbReference>
<evidence type="ECO:0008006" key="17">
    <source>
        <dbReference type="Google" id="ProtNLM"/>
    </source>
</evidence>
<feature type="compositionally biased region" description="Polar residues" evidence="12">
    <location>
        <begin position="283"/>
        <end position="298"/>
    </location>
</feature>
<feature type="compositionally biased region" description="Basic and acidic residues" evidence="12">
    <location>
        <begin position="2046"/>
        <end position="2059"/>
    </location>
</feature>
<dbReference type="Pfam" id="PF15612">
    <property type="entry name" value="WHIM1"/>
    <property type="match status" value="1"/>
</dbReference>
<evidence type="ECO:0000256" key="11">
    <source>
        <dbReference type="PROSITE-ProRule" id="PRU00146"/>
    </source>
</evidence>
<evidence type="ECO:0000256" key="1">
    <source>
        <dbReference type="ARBA" id="ARBA00004123"/>
    </source>
</evidence>
<dbReference type="InterPro" id="IPR013083">
    <property type="entry name" value="Znf_RING/FYVE/PHD"/>
</dbReference>
<feature type="domain" description="PHD-type" evidence="13">
    <location>
        <begin position="1245"/>
        <end position="1295"/>
    </location>
</feature>
<dbReference type="SUPFAM" id="SSF57903">
    <property type="entry name" value="FYVE/PHD zinc finger"/>
    <property type="match status" value="2"/>
</dbReference>
<evidence type="ECO:0000256" key="6">
    <source>
        <dbReference type="ARBA" id="ARBA00023015"/>
    </source>
</evidence>
<dbReference type="PROSITE" id="PS50016">
    <property type="entry name" value="ZF_PHD_2"/>
    <property type="match status" value="2"/>
</dbReference>
<evidence type="ECO:0000256" key="3">
    <source>
        <dbReference type="ARBA" id="ARBA00022723"/>
    </source>
</evidence>
<feature type="region of interest" description="Disordered" evidence="12">
    <location>
        <begin position="2192"/>
        <end position="2214"/>
    </location>
</feature>
<dbReference type="PROSITE" id="PS51542">
    <property type="entry name" value="FYRN"/>
    <property type="match status" value="1"/>
</dbReference>
<dbReference type="Gene3D" id="3.30.40.10">
    <property type="entry name" value="Zinc/RING finger domain, C3HC4 (zinc finger)"/>
    <property type="match status" value="2"/>
</dbReference>
<dbReference type="PANTHER" id="PTHR47162:SF10">
    <property type="entry name" value="METHYL-CPG-BINDING DOMAIN-CONTAINING PROTEIN 9 ISOFORM X1"/>
    <property type="match status" value="1"/>
</dbReference>
<evidence type="ECO:0000256" key="4">
    <source>
        <dbReference type="ARBA" id="ARBA00022771"/>
    </source>
</evidence>
<keyword evidence="3" id="KW-0479">Metal-binding</keyword>
<sequence>MASSSSVSETRSFVFEIDLNEIPTSPTPVEETTELVRKCLSGKPKESFKAPAELPSKGRKGPCVCGREEARGGVIVCDGCERWFHLTCAGMRSRQAVVLEDWVCGICVGNGVGSKRWRLGRTVGVLGLRGRGNGGGVLPLDINALPPSDGEGEGYEEGLSERLAHAGTYPSLKSKTLALDLLKRSVPYLRISYRNLSIDRLRMVLGWAVTDLCVGFQLMQIVFWLFASDENPSSSSLAYSNLWNASNGYDMGSGMMTHPINLGCEGIMSNSLTMSRSFEEGDMSSQHGGTRRSSNANTKLRKKELARMSRANCSKEKLEVYRSSRAGEFPEVVMEPAFGDNARSAEAGADGNGGSLSQQLNDMLPVQYEDFFVLQLGKIDMRPSYHIRTQIWPVGYQSSWHDKFTGSIFTCVVLDGGDNGPVFKVRRYPCSTALISSGSTILFTTTGRLEAYNKVESDAVSTSNIGREEDDTVQMYLSDPDPRGQDLLSCLGSDKNEAYNWDGMPSQSSILLASSSESLPENIGSRDEIGEYCVEGRSTSMVWAEVTEKLVGACCEVFNKSGSLQLYCKHELGRRDSGSMNNNSDGMLGALTKFCSMSGPVNIPHVIQNVNELDTSCKALSKWLEQDRFGLDVEFVQELIVQLPGSHSCSAYEFPYKKKNHSILQKRKSGIHGEDVLAFDNLLKDYKRPRRQGSLQTHEKDVQFPPPGKPLSAKLSAELVSDILQICEFLWRFYEILGMSEPISFEELEEELVNPWSDGSKYLEKIEKEIQDTKIFSRGNDDTIIRSLSAKGESTAAGPGENITSFITVETGSAKEATQARQASRTYYKCTGVALTNVHSSLLKVLVGELQAKVAPLADPNFDAGESKSKRGRKKDVDSSFLLKTSKIEMLPVNELTWPELARRYVLAVLSMDSNFDSSETSNQEGGKVFRCLQGDGGVLCGALTGVAGMEADALLLAEATKQICGSLKRENDVWPIVEETDAEAIDTCKTAGGDGSSMPEWALPLEPVRKLPTNVGTRIRKCVYEALDKDPPEWARKILEHSISKQVYKGNASGPTKKAVVSVLADARTKCVERKPEKQKKEKGFITVSDIITKQCRSVLRRAAAADESRTFCNLLGTTSLHPNDNEDEGFLGSPAMVSRPLDFRTIDLRLAVGYYGGSHEAFQEDVREVWHNIRIAYGDRPELMQLAETLSQNFESLYEKEVLTLVQKCREQANPESSSLEAKKELIETLNGANGIPKAPWDEGVCKVCGIDKDDESVLLCDTCDSEYHTYCLVPPLARIPEGNWYCPSCVASKCKAQHASKRPKASGRRRQRRYQGENSRAFSEALSRLAITMGEKEYWEFNVEERILLLKFLCDEVLNSVIIRDHLDQCADMSSDLQQKLRSLSGDLRNLKFREENLASRSMKDNIITFNGVLDAGRDKPATVLTNHGRCIGQQQTVNNKCNGYVPPTGHLPETQDVTEESNLPSLFYSKVISENHCNGGRAEDTKVAGVGNEVKDESSVTDSSLLLENSFSPAISVSRQGRNGEVEYPLSNQKTKLDDLGTELHIQCHLNKENEFDAGTNGLALLHEVQESCLPVDSEQTHLKEHGTITPANLDSLLSHHYISAQAAVNESETPNIEANSLKNEISLLMSSLASVELQLLKVSMRRDFLGRDSAGRLYWVLCRPERSPWLVVDWSSSQLQKRGNEGEELLVETFDSGCSIPFSIPRRPAASSSYGIQPNAYPCHGVQLFPSCVSYDSDAEIQELIEWLRDSDPRERDLRESIAQFQKLKSHFSHQASGNNAQGDSRLVLEKSLIDEATLVPRSVVTKAAAILEKTYGPCLEPETTDVQKKRGRKAKITHEDRLFRCECLEPIWPSRQHCFSCHQTFCTSLELEGHNDGKCSSCTLTTDDSKENDEALKGEAMMRSEAAYEWADEVETVKVLKNEKFDVSARLITFQKEKMVCPYNVEEISRKFITKDSNKELAKEIGLLGSNGIPSFVPSTSLCIHDPTLILDPAQRGHAGICVSPTTLEMDSSHGKSEANPNITNRSPKRSTVSAIQEVSKTEGPKAESLVDKDPITTPELDAAETGIVPISALRPLVGKASQILRRLKINLLEIDAVLPEEAFRLTKAHSSNRGSWRAFVKSAQSILEIVKAEIVFEDMVKTAYLRSGWWYWSSLSAAARTPTLSSLALRIYALDAALIYEKTPLGPDGSPSADNLKSGKKRKGNEG</sequence>
<dbReference type="Pfam" id="PF00628">
    <property type="entry name" value="PHD"/>
    <property type="match status" value="2"/>
</dbReference>
<keyword evidence="8" id="KW-0238">DNA-binding</keyword>
<feature type="compositionally biased region" description="Basic residues" evidence="12">
    <location>
        <begin position="2205"/>
        <end position="2214"/>
    </location>
</feature>
<dbReference type="InterPro" id="IPR003889">
    <property type="entry name" value="FYrich_C"/>
</dbReference>
<dbReference type="PANTHER" id="PTHR47162">
    <property type="entry name" value="OS02G0192300 PROTEIN"/>
    <property type="match status" value="1"/>
</dbReference>
<gene>
    <name evidence="15" type="ORF">IFM89_036020</name>
</gene>
<keyword evidence="7" id="KW-0103">Bromodomain</keyword>
<accession>A0A835ITD4</accession>
<dbReference type="EMBL" id="JADFTS010000002">
    <property type="protein sequence ID" value="KAF9623039.1"/>
    <property type="molecule type" value="Genomic_DNA"/>
</dbReference>